<dbReference type="GO" id="GO:0005886">
    <property type="term" value="C:plasma membrane"/>
    <property type="evidence" value="ECO:0007669"/>
    <property type="project" value="TreeGrafter"/>
</dbReference>
<evidence type="ECO:0000256" key="4">
    <source>
        <dbReference type="ARBA" id="ARBA00022989"/>
    </source>
</evidence>
<organism evidence="9 10">
    <name type="scientific">Colletotrichum lupini</name>
    <dbReference type="NCBI Taxonomy" id="145971"/>
    <lineage>
        <taxon>Eukaryota</taxon>
        <taxon>Fungi</taxon>
        <taxon>Dikarya</taxon>
        <taxon>Ascomycota</taxon>
        <taxon>Pezizomycotina</taxon>
        <taxon>Sordariomycetes</taxon>
        <taxon>Hypocreomycetidae</taxon>
        <taxon>Glomerellales</taxon>
        <taxon>Glomerellaceae</taxon>
        <taxon>Colletotrichum</taxon>
        <taxon>Colletotrichum acutatum species complex</taxon>
    </lineage>
</organism>
<dbReference type="PROSITE" id="PS51212">
    <property type="entry name" value="WSC"/>
    <property type="match status" value="3"/>
</dbReference>
<dbReference type="AlphaFoldDB" id="A0A9Q8SK95"/>
<keyword evidence="4" id="KW-1133">Transmembrane helix</keyword>
<feature type="compositionally biased region" description="Low complexity" evidence="7">
    <location>
        <begin position="391"/>
        <end position="516"/>
    </location>
</feature>
<dbReference type="PANTHER" id="PTHR24269">
    <property type="entry name" value="KREMEN PROTEIN"/>
    <property type="match status" value="1"/>
</dbReference>
<gene>
    <name evidence="9" type="ORF">CLUP02_04210</name>
</gene>
<sequence length="688" mass="71094">MAMRAEFMASLAVEFLVRYTKDFCNCRLPVGLDGNDTVVIINQPTVHVNYIESTSSSSFSSIAKRDVRASSTLQTGWSYSGCYTDNNNGIRQLSRDGYRDYSAMTEESCVAFCSSKGYSVAGVEYSSECYCDYQLASTSQKEPEADCNMPCSGDSSEACGGSDRLSVFTNGVAVPVINPGPPGWSSLGCQNDPGPRLLSYRTGVVAGDSKMSVLQCTNACQAAGYSLAGVEYSSECYCDNQLRNAGSSGFDGCNMLCSGNSSEYCGGPNRINVYQASAKPKTPSVLPSGWTDKGCLKDNVLGRALTVNVDVVGGTQNMSVGGCISACTASGYTVAGVEYSQECWCDSQIRNGGVAASDGCDMPCKGNTAEFCGGSNRLNIYASGSLTLPVSSTSSPTTSTTSTRTTSSSVSTTSSSFTTSKSTTSPTASSTSSSVSSTSSSTSASSSSSSTTSKSSTSSTSSSIASSTPSSTSSITITTSSSSTKTSTITTTSSSSTTAASSSSSKTSSSSSTSTTSANACRATINSGYVQNGGFDSGFDSWSFALYQPSDPVTSAVISDNHQTSGCSALVFYPSGTSNRQAYIYQSITGLPVRASRTVTFYAGRLDSATKQDNAKVYVAWGDTIMGPSIVCGSSSYPCLTAYSNAGGYRQYRFTFTPTAASGTLSIGFTWDAGSNAAPVIIDGIIVS</sequence>
<accession>A0A9Q8SK95</accession>
<feature type="region of interest" description="Disordered" evidence="7">
    <location>
        <begin position="388"/>
        <end position="516"/>
    </location>
</feature>
<feature type="domain" description="WSC" evidence="8">
    <location>
        <begin position="289"/>
        <end position="384"/>
    </location>
</feature>
<dbReference type="InterPro" id="IPR051836">
    <property type="entry name" value="Kremen_rcpt"/>
</dbReference>
<feature type="domain" description="WSC" evidence="8">
    <location>
        <begin position="76"/>
        <end position="171"/>
    </location>
</feature>
<evidence type="ECO:0000313" key="9">
    <source>
        <dbReference type="EMBL" id="UQC78733.1"/>
    </source>
</evidence>
<feature type="domain" description="WSC" evidence="8">
    <location>
        <begin position="183"/>
        <end position="277"/>
    </location>
</feature>
<evidence type="ECO:0000313" key="10">
    <source>
        <dbReference type="Proteomes" id="UP000830671"/>
    </source>
</evidence>
<dbReference type="EMBL" id="CP019474">
    <property type="protein sequence ID" value="UQC78733.1"/>
    <property type="molecule type" value="Genomic_DNA"/>
</dbReference>
<reference evidence="9" key="1">
    <citation type="journal article" date="2021" name="Mol. Plant Microbe Interact.">
        <title>Complete Genome Sequence of the Plant-Pathogenic Fungus Colletotrichum lupini.</title>
        <authorList>
            <person name="Baroncelli R."/>
            <person name="Pensec F."/>
            <person name="Da Lio D."/>
            <person name="Boufleur T."/>
            <person name="Vicente I."/>
            <person name="Sarrocco S."/>
            <person name="Picot A."/>
            <person name="Baraldi E."/>
            <person name="Sukno S."/>
            <person name="Thon M."/>
            <person name="Le Floch G."/>
        </authorList>
    </citation>
    <scope>NUCLEOTIDE SEQUENCE</scope>
    <source>
        <strain evidence="9">IMI 504893</strain>
    </source>
</reference>
<evidence type="ECO:0000256" key="7">
    <source>
        <dbReference type="SAM" id="MobiDB-lite"/>
    </source>
</evidence>
<dbReference type="Gene3D" id="2.60.120.260">
    <property type="entry name" value="Galactose-binding domain-like"/>
    <property type="match status" value="1"/>
</dbReference>
<keyword evidence="2" id="KW-0812">Transmembrane</keyword>
<name>A0A9Q8SK95_9PEZI</name>
<dbReference type="Pfam" id="PF01822">
    <property type="entry name" value="WSC"/>
    <property type="match status" value="3"/>
</dbReference>
<keyword evidence="3" id="KW-0732">Signal</keyword>
<evidence type="ECO:0000259" key="8">
    <source>
        <dbReference type="PROSITE" id="PS51212"/>
    </source>
</evidence>
<evidence type="ECO:0000256" key="6">
    <source>
        <dbReference type="ARBA" id="ARBA00023180"/>
    </source>
</evidence>
<evidence type="ECO:0000256" key="5">
    <source>
        <dbReference type="ARBA" id="ARBA00023136"/>
    </source>
</evidence>
<dbReference type="RefSeq" id="XP_049140369.1">
    <property type="nucleotide sequence ID" value="XM_049283226.1"/>
</dbReference>
<keyword evidence="5" id="KW-0472">Membrane</keyword>
<dbReference type="GeneID" id="73338236"/>
<keyword evidence="6" id="KW-0325">Glycoprotein</keyword>
<evidence type="ECO:0000256" key="1">
    <source>
        <dbReference type="ARBA" id="ARBA00004167"/>
    </source>
</evidence>
<protein>
    <submittedName>
        <fullName evidence="9">WSC domain-containing protein</fullName>
    </submittedName>
</protein>
<evidence type="ECO:0000256" key="2">
    <source>
        <dbReference type="ARBA" id="ARBA00022692"/>
    </source>
</evidence>
<dbReference type="PANTHER" id="PTHR24269:SF16">
    <property type="entry name" value="PROTEIN SLG1"/>
    <property type="match status" value="1"/>
</dbReference>
<dbReference type="SMART" id="SM00321">
    <property type="entry name" value="WSC"/>
    <property type="match status" value="3"/>
</dbReference>
<proteinExistence type="predicted"/>
<comment type="subcellular location">
    <subcellularLocation>
        <location evidence="1">Membrane</location>
        <topology evidence="1">Single-pass membrane protein</topology>
    </subcellularLocation>
</comment>
<keyword evidence="10" id="KW-1185">Reference proteome</keyword>
<dbReference type="InterPro" id="IPR002889">
    <property type="entry name" value="WSC_carb-bd"/>
</dbReference>
<evidence type="ECO:0000256" key="3">
    <source>
        <dbReference type="ARBA" id="ARBA00022729"/>
    </source>
</evidence>
<dbReference type="Proteomes" id="UP000830671">
    <property type="component" value="Chromosome 2"/>
</dbReference>
<dbReference type="KEGG" id="clup:CLUP02_04210"/>